<organism evidence="2 3">
    <name type="scientific">Corchorus capsularis</name>
    <name type="common">Jute</name>
    <dbReference type="NCBI Taxonomy" id="210143"/>
    <lineage>
        <taxon>Eukaryota</taxon>
        <taxon>Viridiplantae</taxon>
        <taxon>Streptophyta</taxon>
        <taxon>Embryophyta</taxon>
        <taxon>Tracheophyta</taxon>
        <taxon>Spermatophyta</taxon>
        <taxon>Magnoliopsida</taxon>
        <taxon>eudicotyledons</taxon>
        <taxon>Gunneridae</taxon>
        <taxon>Pentapetalae</taxon>
        <taxon>rosids</taxon>
        <taxon>malvids</taxon>
        <taxon>Malvales</taxon>
        <taxon>Malvaceae</taxon>
        <taxon>Grewioideae</taxon>
        <taxon>Apeibeae</taxon>
        <taxon>Corchorus</taxon>
    </lineage>
</organism>
<protein>
    <recommendedName>
        <fullName evidence="1">Biopterin-dependent aromatic amino acid hydroxylase family profile domain-containing protein</fullName>
    </recommendedName>
</protein>
<dbReference type="PROSITE" id="PS51410">
    <property type="entry name" value="BH4_AAA_HYDROXYL_2"/>
    <property type="match status" value="1"/>
</dbReference>
<feature type="non-terminal residue" evidence="2">
    <location>
        <position position="1"/>
    </location>
</feature>
<dbReference type="Proteomes" id="UP000188268">
    <property type="component" value="Unassembled WGS sequence"/>
</dbReference>
<dbReference type="GO" id="GO:0016714">
    <property type="term" value="F:oxidoreductase activity, acting on paired donors, with incorporation or reduction of molecular oxygen, reduced pteridine as one donor, and incorporation of one atom of oxygen"/>
    <property type="evidence" value="ECO:0007669"/>
    <property type="project" value="InterPro"/>
</dbReference>
<dbReference type="InterPro" id="IPR019774">
    <property type="entry name" value="Aromatic-AA_hydroxylase_C"/>
</dbReference>
<keyword evidence="3" id="KW-1185">Reference proteome</keyword>
<proteinExistence type="predicted"/>
<name>A0A1R3JYJ8_COCAP</name>
<dbReference type="EMBL" id="AWWV01006749">
    <property type="protein sequence ID" value="OMO99928.1"/>
    <property type="molecule type" value="Genomic_DNA"/>
</dbReference>
<evidence type="ECO:0000313" key="2">
    <source>
        <dbReference type="EMBL" id="OMO99928.1"/>
    </source>
</evidence>
<evidence type="ECO:0000313" key="3">
    <source>
        <dbReference type="Proteomes" id="UP000188268"/>
    </source>
</evidence>
<feature type="domain" description="Biopterin-dependent aromatic amino acid hydroxylase family profile" evidence="1">
    <location>
        <begin position="1"/>
        <end position="23"/>
    </location>
</feature>
<gene>
    <name evidence="2" type="ORF">CCACVL1_03548</name>
</gene>
<sequence>SIWINLEQGLIRDAMGRKEQGPN</sequence>
<dbReference type="AlphaFoldDB" id="A0A1R3JYJ8"/>
<evidence type="ECO:0000259" key="1">
    <source>
        <dbReference type="PROSITE" id="PS51410"/>
    </source>
</evidence>
<reference evidence="2 3" key="1">
    <citation type="submission" date="2013-09" db="EMBL/GenBank/DDBJ databases">
        <title>Corchorus capsularis genome sequencing.</title>
        <authorList>
            <person name="Alam M."/>
            <person name="Haque M.S."/>
            <person name="Islam M.S."/>
            <person name="Emdad E.M."/>
            <person name="Islam M.M."/>
            <person name="Ahmed B."/>
            <person name="Halim A."/>
            <person name="Hossen Q.M.M."/>
            <person name="Hossain M.Z."/>
            <person name="Ahmed R."/>
            <person name="Khan M.M."/>
            <person name="Islam R."/>
            <person name="Rashid M.M."/>
            <person name="Khan S.A."/>
            <person name="Rahman M.S."/>
            <person name="Alam M."/>
        </authorList>
    </citation>
    <scope>NUCLEOTIDE SEQUENCE [LARGE SCALE GENOMIC DNA]</scope>
    <source>
        <strain evidence="3">cv. CVL-1</strain>
        <tissue evidence="2">Whole seedling</tissue>
    </source>
</reference>
<comment type="caution">
    <text evidence="2">The sequence shown here is derived from an EMBL/GenBank/DDBJ whole genome shotgun (WGS) entry which is preliminary data.</text>
</comment>
<accession>A0A1R3JYJ8</accession>
<dbReference type="Gramene" id="OMO99928">
    <property type="protein sequence ID" value="OMO99928"/>
    <property type="gene ID" value="CCACVL1_03548"/>
</dbReference>